<evidence type="ECO:0000256" key="1">
    <source>
        <dbReference type="SAM" id="SignalP"/>
    </source>
</evidence>
<accession>A0A8B8AHY3</accession>
<reference evidence="3" key="1">
    <citation type="submission" date="2025-08" db="UniProtKB">
        <authorList>
            <consortium name="RefSeq"/>
        </authorList>
    </citation>
    <scope>IDENTIFICATION</scope>
    <source>
        <tissue evidence="3">Whole sample</tissue>
    </source>
</reference>
<organism evidence="2 3">
    <name type="scientific">Crassostrea virginica</name>
    <name type="common">Eastern oyster</name>
    <dbReference type="NCBI Taxonomy" id="6565"/>
    <lineage>
        <taxon>Eukaryota</taxon>
        <taxon>Metazoa</taxon>
        <taxon>Spiralia</taxon>
        <taxon>Lophotrochozoa</taxon>
        <taxon>Mollusca</taxon>
        <taxon>Bivalvia</taxon>
        <taxon>Autobranchia</taxon>
        <taxon>Pteriomorphia</taxon>
        <taxon>Ostreida</taxon>
        <taxon>Ostreoidea</taxon>
        <taxon>Ostreidae</taxon>
        <taxon>Crassostrea</taxon>
    </lineage>
</organism>
<dbReference type="AlphaFoldDB" id="A0A8B8AHY3"/>
<feature type="signal peptide" evidence="1">
    <location>
        <begin position="1"/>
        <end position="26"/>
    </location>
</feature>
<dbReference type="Proteomes" id="UP000694844">
    <property type="component" value="Chromosome 6"/>
</dbReference>
<dbReference type="RefSeq" id="XP_022290153.1">
    <property type="nucleotide sequence ID" value="XM_022434445.1"/>
</dbReference>
<proteinExistence type="predicted"/>
<dbReference type="GeneID" id="111101824"/>
<evidence type="ECO:0000313" key="2">
    <source>
        <dbReference type="Proteomes" id="UP000694844"/>
    </source>
</evidence>
<keyword evidence="1" id="KW-0732">Signal</keyword>
<name>A0A8B8AHY3_CRAVI</name>
<keyword evidence="2" id="KW-1185">Reference proteome</keyword>
<protein>
    <submittedName>
        <fullName evidence="3">Uncharacterized protein LOC111101824</fullName>
    </submittedName>
</protein>
<feature type="chain" id="PRO_5034910497" evidence="1">
    <location>
        <begin position="27"/>
        <end position="200"/>
    </location>
</feature>
<gene>
    <name evidence="3" type="primary">LOC111101824</name>
</gene>
<sequence length="200" mass="22463">MCANELILKIFICMWMISYETMTTQADISICQISIKTVHNVPSCPKTDDEWREAAARKNCSQYASQCHEPDKLEYHCVLNPYINETLEVCAYPVNIVKGFCTEYSSIGNRIQPNYNAHCSTCPSSGYPSNHAFKYSECYNLVKTQPTNNGPKATDFATTESLNSDGKGDDNSGSILTFTSWYIIITSSVVLYNNICCNFM</sequence>
<dbReference type="KEGG" id="cvn:111101824"/>
<evidence type="ECO:0000313" key="3">
    <source>
        <dbReference type="RefSeq" id="XP_022290153.1"/>
    </source>
</evidence>